<dbReference type="GO" id="GO:0004197">
    <property type="term" value="F:cysteine-type endopeptidase activity"/>
    <property type="evidence" value="ECO:0007669"/>
    <property type="project" value="InterPro"/>
</dbReference>
<feature type="compositionally biased region" description="Polar residues" evidence="1">
    <location>
        <begin position="523"/>
        <end position="549"/>
    </location>
</feature>
<feature type="region of interest" description="Disordered" evidence="1">
    <location>
        <begin position="581"/>
        <end position="603"/>
    </location>
</feature>
<organism evidence="3 4">
    <name type="scientific">Macrostomum lignano</name>
    <dbReference type="NCBI Taxonomy" id="282301"/>
    <lineage>
        <taxon>Eukaryota</taxon>
        <taxon>Metazoa</taxon>
        <taxon>Spiralia</taxon>
        <taxon>Lophotrochozoa</taxon>
        <taxon>Platyhelminthes</taxon>
        <taxon>Rhabditophora</taxon>
        <taxon>Macrostomorpha</taxon>
        <taxon>Macrostomida</taxon>
        <taxon>Macrostomidae</taxon>
        <taxon>Macrostomum</taxon>
    </lineage>
</organism>
<dbReference type="EMBL" id="NIVC01001541">
    <property type="protein sequence ID" value="PAA66687.1"/>
    <property type="molecule type" value="Genomic_DNA"/>
</dbReference>
<accession>A0A267F0H6</accession>
<dbReference type="Pfam" id="PF00656">
    <property type="entry name" value="Peptidase_C14"/>
    <property type="match status" value="1"/>
</dbReference>
<keyword evidence="4" id="KW-1185">Reference proteome</keyword>
<feature type="region of interest" description="Disordered" evidence="1">
    <location>
        <begin position="461"/>
        <end position="506"/>
    </location>
</feature>
<gene>
    <name evidence="3" type="ORF">BOX15_Mlig008828g1</name>
</gene>
<dbReference type="SUPFAM" id="SSF52129">
    <property type="entry name" value="Caspase-like"/>
    <property type="match status" value="1"/>
</dbReference>
<dbReference type="InterPro" id="IPR029030">
    <property type="entry name" value="Caspase-like_dom_sf"/>
</dbReference>
<feature type="region of interest" description="Disordered" evidence="1">
    <location>
        <begin position="523"/>
        <end position="567"/>
    </location>
</feature>
<dbReference type="AlphaFoldDB" id="A0A267F0H6"/>
<feature type="compositionally biased region" description="Polar residues" evidence="1">
    <location>
        <begin position="478"/>
        <end position="498"/>
    </location>
</feature>
<feature type="domain" description="Peptidase C14 caspase" evidence="2">
    <location>
        <begin position="257"/>
        <end position="439"/>
    </location>
</feature>
<feature type="region of interest" description="Disordered" evidence="1">
    <location>
        <begin position="434"/>
        <end position="453"/>
    </location>
</feature>
<dbReference type="Gene3D" id="3.40.50.1460">
    <property type="match status" value="1"/>
</dbReference>
<dbReference type="Proteomes" id="UP000215902">
    <property type="component" value="Unassembled WGS sequence"/>
</dbReference>
<protein>
    <recommendedName>
        <fullName evidence="2">Peptidase C14 caspase domain-containing protein</fullName>
    </recommendedName>
</protein>
<evidence type="ECO:0000256" key="1">
    <source>
        <dbReference type="SAM" id="MobiDB-lite"/>
    </source>
</evidence>
<evidence type="ECO:0000313" key="4">
    <source>
        <dbReference type="Proteomes" id="UP000215902"/>
    </source>
</evidence>
<evidence type="ECO:0000259" key="2">
    <source>
        <dbReference type="Pfam" id="PF00656"/>
    </source>
</evidence>
<dbReference type="InterPro" id="IPR011600">
    <property type="entry name" value="Pept_C14_caspase"/>
</dbReference>
<sequence length="603" mass="66702">MPTVGQKIEVFVTSAKYEIYKDKTIWKPDLKSPRWKTCYNVAEFNKHIRKFSLREGYYELVLFIRAAVTPSEFLVVGNSRVPERNLLSEALGRKELERRIFFFTMEHEEIDDVIDPNHSSEDPKAMRGLTLYRTQIKENESFENIQERINIVAINAGNQVAPPHSFQFYRRLNSQQELQVAMVPSGQETGISGEKASDVSKTGLTDLAFLLQIKYTGEENEERANEKCFIDICSCLRNTEMLTIGTSLGMNKDVLLKQINNAIDSAGAGGGALNVGKVLIFITAHGDEDGIILSETQTGSVSDLVKPFYEHDLCKDKTKVIIVDACRGGWPPDSDRDGDSGQADFSNTNKAKMGLMFRNNIHHDGPDPYDTSKMKNAAVLFGSLPGFKSFNKKGGSSLLMEAILKAAKHLKKEKLSLAVYDFFQLVQRFIRSVKKEQSKESETNSSAVDRFTLTMDERMQPFLPGTSHTAEAAKGVNQPRSSSGAEISDSAKSGTAPTSKDKKIDQLNHTAPYIQVTEFISVESSPAQDASQGATEFEDSQGQSSSAPTEGSGEPSQMHRGGDGRLVSQTHVVVRIAMNVIPMVYPDEETPEVHATSKPSTTE</sequence>
<evidence type="ECO:0000313" key="3">
    <source>
        <dbReference type="EMBL" id="PAA66687.1"/>
    </source>
</evidence>
<dbReference type="GO" id="GO:0006508">
    <property type="term" value="P:proteolysis"/>
    <property type="evidence" value="ECO:0007669"/>
    <property type="project" value="InterPro"/>
</dbReference>
<reference evidence="3 4" key="1">
    <citation type="submission" date="2017-06" db="EMBL/GenBank/DDBJ databases">
        <title>A platform for efficient transgenesis in Macrostomum lignano, a flatworm model organism for stem cell research.</title>
        <authorList>
            <person name="Berezikov E."/>
        </authorList>
    </citation>
    <scope>NUCLEOTIDE SEQUENCE [LARGE SCALE GENOMIC DNA]</scope>
    <source>
        <strain evidence="3">DV1</strain>
        <tissue evidence="3">Whole organism</tissue>
    </source>
</reference>
<comment type="caution">
    <text evidence="3">The sequence shown here is derived from an EMBL/GenBank/DDBJ whole genome shotgun (WGS) entry which is preliminary data.</text>
</comment>
<name>A0A267F0H6_9PLAT</name>
<proteinExistence type="predicted"/>